<keyword evidence="3" id="KW-0378">Hydrolase</keyword>
<proteinExistence type="predicted"/>
<keyword evidence="4" id="KW-0443">Lipid metabolism</keyword>
<dbReference type="SMART" id="SM00155">
    <property type="entry name" value="PLDc"/>
    <property type="match status" value="2"/>
</dbReference>
<dbReference type="RefSeq" id="WP_003591339.1">
    <property type="nucleotide sequence ID" value="NZ_JH719381.1"/>
</dbReference>
<dbReference type="CDD" id="cd09140">
    <property type="entry name" value="PLDc_vPLD1_2_like_bac_1"/>
    <property type="match status" value="1"/>
</dbReference>
<evidence type="ECO:0000256" key="2">
    <source>
        <dbReference type="ARBA" id="ARBA00022737"/>
    </source>
</evidence>
<dbReference type="OrthoDB" id="8828485at2"/>
<dbReference type="Pfam" id="PF00614">
    <property type="entry name" value="PLDc"/>
    <property type="match status" value="2"/>
</dbReference>
<dbReference type="HOGENOM" id="CLU_011094_2_0_5"/>
<organism evidence="6 7">
    <name type="scientific">Rhizobium leguminosarum bv. trifolii WSM597</name>
    <dbReference type="NCBI Taxonomy" id="754764"/>
    <lineage>
        <taxon>Bacteria</taxon>
        <taxon>Pseudomonadati</taxon>
        <taxon>Pseudomonadota</taxon>
        <taxon>Alphaproteobacteria</taxon>
        <taxon>Hyphomicrobiales</taxon>
        <taxon>Rhizobiaceae</taxon>
        <taxon>Rhizobium/Agrobacterium group</taxon>
        <taxon>Rhizobium</taxon>
    </lineage>
</organism>
<evidence type="ECO:0000313" key="6">
    <source>
        <dbReference type="EMBL" id="EJB06272.1"/>
    </source>
</evidence>
<protein>
    <submittedName>
        <fullName evidence="6">Phosphatidylserine/phosphatidylglycerophosphate/ cardiolipin synthase</fullName>
    </submittedName>
</protein>
<name>I9NHS0_RHILT</name>
<dbReference type="Proteomes" id="UP000005092">
    <property type="component" value="Unassembled WGS sequence"/>
</dbReference>
<comment type="catalytic activity">
    <reaction evidence="1">
        <text>a 1,2-diacyl-sn-glycero-3-phosphocholine + H2O = a 1,2-diacyl-sn-glycero-3-phosphate + choline + H(+)</text>
        <dbReference type="Rhea" id="RHEA:14445"/>
        <dbReference type="ChEBI" id="CHEBI:15354"/>
        <dbReference type="ChEBI" id="CHEBI:15377"/>
        <dbReference type="ChEBI" id="CHEBI:15378"/>
        <dbReference type="ChEBI" id="CHEBI:57643"/>
        <dbReference type="ChEBI" id="CHEBI:58608"/>
        <dbReference type="EC" id="3.1.4.4"/>
    </reaction>
</comment>
<accession>I9NHS0</accession>
<gene>
    <name evidence="6" type="ORF">Rleg9DRAFT_5201</name>
</gene>
<dbReference type="GO" id="GO:0009395">
    <property type="term" value="P:phospholipid catabolic process"/>
    <property type="evidence" value="ECO:0007669"/>
    <property type="project" value="TreeGrafter"/>
</dbReference>
<reference evidence="6 7" key="1">
    <citation type="submission" date="2012-02" db="EMBL/GenBank/DDBJ databases">
        <title>Improved High-Quality Draft Sequence of Rhizobium leguminosarum bv. trifolii WSM597.</title>
        <authorList>
            <consortium name="US DOE Joint Genome Institute"/>
            <person name="Lucas S."/>
            <person name="Han J."/>
            <person name="Lapidus A."/>
            <person name="Cheng J.-F."/>
            <person name="Goodwin L."/>
            <person name="Pitluck S."/>
            <person name="Peters L."/>
            <person name="Ovchinnikova G."/>
            <person name="Held B."/>
            <person name="Detter J.C."/>
            <person name="Han C."/>
            <person name="Tapia R."/>
            <person name="Land M."/>
            <person name="Hauser L."/>
            <person name="Kyrpides N."/>
            <person name="Ivanova N."/>
            <person name="Pagani I."/>
            <person name="Brau L."/>
            <person name="Yates R."/>
            <person name="O'Hara G."/>
            <person name="Rui T."/>
            <person name="Howieson J."/>
            <person name="Reeve W."/>
            <person name="Woyke T."/>
        </authorList>
    </citation>
    <scope>NUCLEOTIDE SEQUENCE [LARGE SCALE GENOMIC DNA]</scope>
    <source>
        <strain evidence="6 7">WSM597</strain>
    </source>
</reference>
<dbReference type="SUPFAM" id="SSF56024">
    <property type="entry name" value="Phospholipase D/nuclease"/>
    <property type="match status" value="2"/>
</dbReference>
<dbReference type="InterPro" id="IPR001736">
    <property type="entry name" value="PLipase_D/transphosphatidylase"/>
</dbReference>
<dbReference type="Gene3D" id="3.30.870.10">
    <property type="entry name" value="Endonuclease Chain A"/>
    <property type="match status" value="2"/>
</dbReference>
<dbReference type="CDD" id="cd09143">
    <property type="entry name" value="PLDc_vPLD1_2_like_bac_2"/>
    <property type="match status" value="1"/>
</dbReference>
<dbReference type="InterPro" id="IPR015679">
    <property type="entry name" value="PLipase_D_fam"/>
</dbReference>
<dbReference type="AlphaFoldDB" id="I9NHS0"/>
<dbReference type="EMBL" id="JH719381">
    <property type="protein sequence ID" value="EJB06272.1"/>
    <property type="molecule type" value="Genomic_DNA"/>
</dbReference>
<dbReference type="PROSITE" id="PS50035">
    <property type="entry name" value="PLD"/>
    <property type="match status" value="2"/>
</dbReference>
<evidence type="ECO:0000256" key="1">
    <source>
        <dbReference type="ARBA" id="ARBA00000798"/>
    </source>
</evidence>
<feature type="domain" description="PLD phosphodiesterase" evidence="5">
    <location>
        <begin position="386"/>
        <end position="413"/>
    </location>
</feature>
<dbReference type="PANTHER" id="PTHR18896">
    <property type="entry name" value="PHOSPHOLIPASE D"/>
    <property type="match status" value="1"/>
</dbReference>
<dbReference type="PANTHER" id="PTHR18896:SF76">
    <property type="entry name" value="PHOSPHOLIPASE"/>
    <property type="match status" value="1"/>
</dbReference>
<dbReference type="SMR" id="I9NHS0"/>
<sequence length="523" mass="57571">MTAIETVFNNPSLPQAKSQWPDGREKQNNSALRLEGSAEKAAFLINGNRYFAEVSRALRQARRTIWIIGWDFNPDIPLEPEKSDETLADLLHGLAAANPELEIRILIWALGPVYSEKSLQVLRKKNFPRNARIDLRFDLQGAVRGCHHQKLVCIDDAVGFIGGIDLTSRRWDTKRHHAWDRHRRDPEGVSYDPLHDVQAMVTGDAARRIGDIARRRWETATGEGHPPLAERAPFPWPDDLAVSLRDIPVRFALTEPATSLRAGISDGIASTLDIISRARHLLYIEAQYLASFRVADAIAARLQEEDGPEVVIICTRSSHGLIEKIIMGGNRDRVIRLLKRADRANRLRVYFPVVPGPAVPGPAVPGPTVPGPIVPGPTAPATVDEVEVLIHSKLMIADDELVRIGSSNLNNRSEGMDSECDIHFESETDEHRRAVAELRNRLLAEYLGTGTETFAAAYAQSGSVIEGIEALNGGAQGLREFAVELSGSISPVGGTGFFDPARPFLPLRRLGLGALVRLLVRPA</sequence>
<dbReference type="GO" id="GO:0004630">
    <property type="term" value="F:phospholipase D activity"/>
    <property type="evidence" value="ECO:0007669"/>
    <property type="project" value="UniProtKB-EC"/>
</dbReference>
<feature type="domain" description="PLD phosphodiesterase" evidence="5">
    <location>
        <begin position="143"/>
        <end position="170"/>
    </location>
</feature>
<keyword evidence="2" id="KW-0677">Repeat</keyword>
<evidence type="ECO:0000259" key="5">
    <source>
        <dbReference type="PROSITE" id="PS50035"/>
    </source>
</evidence>
<evidence type="ECO:0000313" key="7">
    <source>
        <dbReference type="Proteomes" id="UP000005092"/>
    </source>
</evidence>
<evidence type="ECO:0000256" key="4">
    <source>
        <dbReference type="ARBA" id="ARBA00023098"/>
    </source>
</evidence>
<evidence type="ECO:0000256" key="3">
    <source>
        <dbReference type="ARBA" id="ARBA00022801"/>
    </source>
</evidence>